<organism evidence="2 3">
    <name type="scientific">Altericroceibacterium indicum</name>
    <dbReference type="NCBI Taxonomy" id="374177"/>
    <lineage>
        <taxon>Bacteria</taxon>
        <taxon>Pseudomonadati</taxon>
        <taxon>Pseudomonadota</taxon>
        <taxon>Alphaproteobacteria</taxon>
        <taxon>Sphingomonadales</taxon>
        <taxon>Erythrobacteraceae</taxon>
        <taxon>Altericroceibacterium</taxon>
    </lineage>
</organism>
<gene>
    <name evidence="2" type="ORF">GRI39_12460</name>
</gene>
<evidence type="ECO:0000313" key="2">
    <source>
        <dbReference type="EMBL" id="MXP26844.1"/>
    </source>
</evidence>
<dbReference type="Proteomes" id="UP000460561">
    <property type="component" value="Unassembled WGS sequence"/>
</dbReference>
<proteinExistence type="predicted"/>
<evidence type="ECO:0000313" key="3">
    <source>
        <dbReference type="Proteomes" id="UP000460561"/>
    </source>
</evidence>
<dbReference type="RefSeq" id="WP_160740218.1">
    <property type="nucleotide sequence ID" value="NZ_WTYQ01000005.1"/>
</dbReference>
<name>A0A845AAX4_9SPHN</name>
<evidence type="ECO:0000256" key="1">
    <source>
        <dbReference type="SAM" id="SignalP"/>
    </source>
</evidence>
<dbReference type="AlphaFoldDB" id="A0A845AAX4"/>
<dbReference type="EMBL" id="WTYQ01000005">
    <property type="protein sequence ID" value="MXP26844.1"/>
    <property type="molecule type" value="Genomic_DNA"/>
</dbReference>
<sequence>MTLLATPLILAGCVSATQAQPAYSNAVSTDSGATYADLVDLADSAELVIRARIMDQITVKPERSPGLAPGHVRLYIEAQTEALLAGPSAQGASFVYLVDLPLTSKGKAPKLKKQSVILFADSVPDRPGELRLVAPDAQLPASPELEARLRPILEELASPDAPVKITGVREVMSIDGNLAGESETQMFLDTANDEPVSLSVVRRPGQPPRWGVSWSEIVDQSAQPPAHDTIAWYRLACSLPRQLPDTAFVQSGTAKRYRAEVDYSLILQDLGECTRKHDWAPKSRQK</sequence>
<comment type="caution">
    <text evidence="2">The sequence shown here is derived from an EMBL/GenBank/DDBJ whole genome shotgun (WGS) entry which is preliminary data.</text>
</comment>
<keyword evidence="1" id="KW-0732">Signal</keyword>
<accession>A0A845AAX4</accession>
<protein>
    <recommendedName>
        <fullName evidence="4">Lipoprotein</fullName>
    </recommendedName>
</protein>
<keyword evidence="3" id="KW-1185">Reference proteome</keyword>
<reference evidence="2 3" key="1">
    <citation type="submission" date="2019-12" db="EMBL/GenBank/DDBJ databases">
        <title>Genomic-based taxomic classification of the family Erythrobacteraceae.</title>
        <authorList>
            <person name="Xu L."/>
        </authorList>
    </citation>
    <scope>NUCLEOTIDE SEQUENCE [LARGE SCALE GENOMIC DNA]</scope>
    <source>
        <strain evidence="2 3">DSM 18604</strain>
    </source>
</reference>
<evidence type="ECO:0008006" key="4">
    <source>
        <dbReference type="Google" id="ProtNLM"/>
    </source>
</evidence>
<dbReference type="OrthoDB" id="7406594at2"/>
<feature type="signal peptide" evidence="1">
    <location>
        <begin position="1"/>
        <end position="19"/>
    </location>
</feature>
<feature type="chain" id="PRO_5032887943" description="Lipoprotein" evidence="1">
    <location>
        <begin position="20"/>
        <end position="286"/>
    </location>
</feature>